<reference evidence="4 5" key="1">
    <citation type="submission" date="2022-05" db="EMBL/GenBank/DDBJ databases">
        <authorList>
            <consortium name="Genoscope - CEA"/>
            <person name="William W."/>
        </authorList>
    </citation>
    <scope>NUCLEOTIDE SEQUENCE [LARGE SCALE GENOMIC DNA]</scope>
</reference>
<dbReference type="EMBL" id="CALNXI010000184">
    <property type="protein sequence ID" value="CAH3021483.1"/>
    <property type="molecule type" value="Genomic_DNA"/>
</dbReference>
<gene>
    <name evidence="4" type="ORF">PEVE_00011580</name>
</gene>
<feature type="compositionally biased region" description="Polar residues" evidence="3">
    <location>
        <begin position="679"/>
        <end position="695"/>
    </location>
</feature>
<comment type="caution">
    <text evidence="4">The sequence shown here is derived from an EMBL/GenBank/DDBJ whole genome shotgun (WGS) entry which is preliminary data.</text>
</comment>
<dbReference type="Gene3D" id="1.25.40.10">
    <property type="entry name" value="Tetratricopeptide repeat domain"/>
    <property type="match status" value="2"/>
</dbReference>
<feature type="region of interest" description="Disordered" evidence="3">
    <location>
        <begin position="555"/>
        <end position="740"/>
    </location>
</feature>
<dbReference type="SUPFAM" id="SSF48452">
    <property type="entry name" value="TPR-like"/>
    <property type="match status" value="2"/>
</dbReference>
<evidence type="ECO:0000256" key="1">
    <source>
        <dbReference type="ARBA" id="ARBA00022737"/>
    </source>
</evidence>
<proteinExistence type="predicted"/>
<name>A0ABN8M1T6_9CNID</name>
<feature type="compositionally biased region" description="Polar residues" evidence="3">
    <location>
        <begin position="841"/>
        <end position="852"/>
    </location>
</feature>
<evidence type="ECO:0000256" key="2">
    <source>
        <dbReference type="ARBA" id="ARBA00022803"/>
    </source>
</evidence>
<feature type="compositionally biased region" description="Basic and acidic residues" evidence="3">
    <location>
        <begin position="715"/>
        <end position="730"/>
    </location>
</feature>
<feature type="region of interest" description="Disordered" evidence="3">
    <location>
        <begin position="836"/>
        <end position="910"/>
    </location>
</feature>
<dbReference type="PANTHER" id="PTHR45641:SF19">
    <property type="entry name" value="NEPHROCYSTIN-3"/>
    <property type="match status" value="1"/>
</dbReference>
<accession>A0ABN8M1T6</accession>
<dbReference type="Pfam" id="PF13424">
    <property type="entry name" value="TPR_12"/>
    <property type="match status" value="1"/>
</dbReference>
<dbReference type="InterPro" id="IPR011990">
    <property type="entry name" value="TPR-like_helical_dom_sf"/>
</dbReference>
<feature type="compositionally biased region" description="Basic and acidic residues" evidence="3">
    <location>
        <begin position="868"/>
        <end position="880"/>
    </location>
</feature>
<feature type="compositionally biased region" description="Polar residues" evidence="3">
    <location>
        <begin position="881"/>
        <end position="906"/>
    </location>
</feature>
<dbReference type="PANTHER" id="PTHR45641">
    <property type="entry name" value="TETRATRICOPEPTIDE REPEAT PROTEIN (AFU_ORTHOLOGUE AFUA_6G03870)"/>
    <property type="match status" value="1"/>
</dbReference>
<keyword evidence="2" id="KW-0802">TPR repeat</keyword>
<evidence type="ECO:0000256" key="3">
    <source>
        <dbReference type="SAM" id="MobiDB-lite"/>
    </source>
</evidence>
<evidence type="ECO:0000313" key="5">
    <source>
        <dbReference type="Proteomes" id="UP001159427"/>
    </source>
</evidence>
<feature type="region of interest" description="Disordered" evidence="3">
    <location>
        <begin position="785"/>
        <end position="823"/>
    </location>
</feature>
<feature type="compositionally biased region" description="Basic and acidic residues" evidence="3">
    <location>
        <begin position="555"/>
        <end position="564"/>
    </location>
</feature>
<protein>
    <submittedName>
        <fullName evidence="4">Uncharacterized protein</fullName>
    </submittedName>
</protein>
<feature type="compositionally biased region" description="Basic and acidic residues" evidence="3">
    <location>
        <begin position="648"/>
        <end position="674"/>
    </location>
</feature>
<sequence length="978" mass="109381">MEEKLKSLFLKLQDVFHPEVGCENTRTKERAKNYPTAPGNLAVSQEDKCAFKSLLSHVEETILKPWSDNQAELLVLTRFEDESSFGFTRGDKTSLEMVKSYIKNHCDQCYPNSPLLMNNLGVMFSENALYEESEDCFNMAKIYCQHEDNIKDAVITLNQAVLKKTLGKYKEAANLATSAASLCDDTSMRTTNYAQLPVKLLGRIADMLQEFGNHQMLKKILRTAVHFDIPGADKAVTAVLCRQLMKIQLEEMDKKIEAKEVKDFISHFLTLPAKPDAFKMSMNAELIRTVIQAAKICRNTGQCKEACELLKKLQSILLLVHGENSFLYGSLLYQMGLFLHGSGRFNDAETALKQAEGILICYCVENHHSVALCRKVLGSCILLKGNAKDASEYLNKALTIFKKLSPFHPEVGEILLKLAFLYSEEGLSFQQAQETLQEAEAIFKLSCGEVSCKTANAYFQVGMILQRFKQFRLAAVKKIQKGIDVMLNLGMSLNHPDVMFWSSFLGVLKQSFGMVREAEKCFIDVQNSVPFCDELGSKEAEIRTSEDWSLHYRDKADDRGDRSSSVKAQVMDQVMTSNGPLGARDWESEGARPKQVSKKGRSEVMQIASEPPVPPFGAFLAESSNDSSLPQGGRVERTSTEMTCQEWLTREQTARKRDEGNDRDMQDAGRRSEEENAGASEQSTESPKFSETSFVQVVLKEEERREQVVGGSSEQRVRERIKREEREMKEAGSWPQQGGTTYSQQLQENYYNQSTSSSSSTQSDKITVEDMSFVQQGAFLDAKVTGNKPLGARDWESETYQSQQQDALADAGRPSAATDRERDGLTDEFLARHTQDMSLRGSLNQSIGTNVSLPPDISAQGTSYTDGYFRDSQNRYHSDPEQSAGQNPTLTPGNLNSAADNENATNDPRGYILNQSVSEDVPVDEPCHGGGNITRGAPIRDYVPESLDITGSSLTWVPHQRDTSQRYSRRVRGTWPIS</sequence>
<evidence type="ECO:0000313" key="4">
    <source>
        <dbReference type="EMBL" id="CAH3021483.1"/>
    </source>
</evidence>
<keyword evidence="5" id="KW-1185">Reference proteome</keyword>
<organism evidence="4 5">
    <name type="scientific">Porites evermanni</name>
    <dbReference type="NCBI Taxonomy" id="104178"/>
    <lineage>
        <taxon>Eukaryota</taxon>
        <taxon>Metazoa</taxon>
        <taxon>Cnidaria</taxon>
        <taxon>Anthozoa</taxon>
        <taxon>Hexacorallia</taxon>
        <taxon>Scleractinia</taxon>
        <taxon>Fungiina</taxon>
        <taxon>Poritidae</taxon>
        <taxon>Porites</taxon>
    </lineage>
</organism>
<dbReference type="Proteomes" id="UP001159427">
    <property type="component" value="Unassembled WGS sequence"/>
</dbReference>
<keyword evidence="1" id="KW-0677">Repeat</keyword>